<dbReference type="RefSeq" id="WP_098359211.1">
    <property type="nucleotide sequence ID" value="NZ_NTUG01000011.1"/>
</dbReference>
<dbReference type="Pfam" id="PF14157">
    <property type="entry name" value="YmzC"/>
    <property type="match status" value="1"/>
</dbReference>
<feature type="transmembrane region" description="Helical" evidence="1">
    <location>
        <begin position="12"/>
        <end position="28"/>
    </location>
</feature>
<evidence type="ECO:0000313" key="3">
    <source>
        <dbReference type="Proteomes" id="UP000226357"/>
    </source>
</evidence>
<evidence type="ECO:0000256" key="1">
    <source>
        <dbReference type="SAM" id="Phobius"/>
    </source>
</evidence>
<protein>
    <recommendedName>
        <fullName evidence="4">YmzC-like protein</fullName>
    </recommendedName>
</protein>
<comment type="caution">
    <text evidence="2">The sequence shown here is derived from an EMBL/GenBank/DDBJ whole genome shotgun (WGS) entry which is preliminary data.</text>
</comment>
<evidence type="ECO:0008006" key="4">
    <source>
        <dbReference type="Google" id="ProtNLM"/>
    </source>
</evidence>
<dbReference type="EMBL" id="NVBO01000144">
    <property type="protein sequence ID" value="PFR99174.1"/>
    <property type="molecule type" value="Genomic_DNA"/>
</dbReference>
<evidence type="ECO:0000313" key="2">
    <source>
        <dbReference type="EMBL" id="PFR99174.1"/>
    </source>
</evidence>
<organism evidence="2 3">
    <name type="scientific">Bacillus cereus</name>
    <dbReference type="NCBI Taxonomy" id="1396"/>
    <lineage>
        <taxon>Bacteria</taxon>
        <taxon>Bacillati</taxon>
        <taxon>Bacillota</taxon>
        <taxon>Bacilli</taxon>
        <taxon>Bacillales</taxon>
        <taxon>Bacillaceae</taxon>
        <taxon>Bacillus</taxon>
        <taxon>Bacillus cereus group</taxon>
    </lineage>
</organism>
<dbReference type="Proteomes" id="UP000226357">
    <property type="component" value="Unassembled WGS sequence"/>
</dbReference>
<keyword evidence="1" id="KW-0812">Transmembrane</keyword>
<dbReference type="AlphaFoldDB" id="A0AA44Q8P7"/>
<keyword evidence="1" id="KW-0472">Membrane</keyword>
<dbReference type="InterPro" id="IPR025448">
    <property type="entry name" value="YmzC-like"/>
</dbReference>
<gene>
    <name evidence="2" type="ORF">COK38_17165</name>
</gene>
<accession>A0AA44Q8P7</accession>
<sequence length="111" mass="12912">MGEHPISKELRYMRICFVILILVLIFFNKERVIEVSTNHDSTPINVQNDQISNMTQIAENTFALQENNPASGDRHTIKIFKYNPDTNKITLVKEFNTEDSSTYEYQLNKAE</sequence>
<keyword evidence="1" id="KW-1133">Transmembrane helix</keyword>
<proteinExistence type="predicted"/>
<reference evidence="2 3" key="1">
    <citation type="submission" date="2017-09" db="EMBL/GenBank/DDBJ databases">
        <title>Large-scale bioinformatics analysis of Bacillus genomes uncovers conserved roles of natural products in bacterial physiology.</title>
        <authorList>
            <consortium name="Agbiome Team Llc"/>
            <person name="Bleich R.M."/>
            <person name="Grubbs K.J."/>
            <person name="Santa Maria K.C."/>
            <person name="Allen S.E."/>
            <person name="Farag S."/>
            <person name="Shank E.A."/>
            <person name="Bowers A."/>
        </authorList>
    </citation>
    <scope>NUCLEOTIDE SEQUENCE [LARGE SCALE GENOMIC DNA]</scope>
    <source>
        <strain evidence="2 3">AFS067272</strain>
    </source>
</reference>
<name>A0AA44Q8P7_BACCE</name>